<feature type="region of interest" description="Disordered" evidence="1">
    <location>
        <begin position="1"/>
        <end position="24"/>
    </location>
</feature>
<name>A0ABV0QG86_9TELE</name>
<dbReference type="Proteomes" id="UP001434883">
    <property type="component" value="Unassembled WGS sequence"/>
</dbReference>
<dbReference type="EMBL" id="JAHRIN010009745">
    <property type="protein sequence ID" value="MEQ2194810.1"/>
    <property type="molecule type" value="Genomic_DNA"/>
</dbReference>
<keyword evidence="3" id="KW-1185">Reference proteome</keyword>
<gene>
    <name evidence="2" type="ORF">XENOCAPTIV_003316</name>
</gene>
<comment type="caution">
    <text evidence="2">The sequence shown here is derived from an EMBL/GenBank/DDBJ whole genome shotgun (WGS) entry which is preliminary data.</text>
</comment>
<accession>A0ABV0QG86</accession>
<organism evidence="2 3">
    <name type="scientific">Xenoophorus captivus</name>
    <dbReference type="NCBI Taxonomy" id="1517983"/>
    <lineage>
        <taxon>Eukaryota</taxon>
        <taxon>Metazoa</taxon>
        <taxon>Chordata</taxon>
        <taxon>Craniata</taxon>
        <taxon>Vertebrata</taxon>
        <taxon>Euteleostomi</taxon>
        <taxon>Actinopterygii</taxon>
        <taxon>Neopterygii</taxon>
        <taxon>Teleostei</taxon>
        <taxon>Neoteleostei</taxon>
        <taxon>Acanthomorphata</taxon>
        <taxon>Ovalentaria</taxon>
        <taxon>Atherinomorphae</taxon>
        <taxon>Cyprinodontiformes</taxon>
        <taxon>Goodeidae</taxon>
        <taxon>Xenoophorus</taxon>
    </lineage>
</organism>
<reference evidence="2 3" key="1">
    <citation type="submission" date="2021-06" db="EMBL/GenBank/DDBJ databases">
        <authorList>
            <person name="Palmer J.M."/>
        </authorList>
    </citation>
    <scope>NUCLEOTIDE SEQUENCE [LARGE SCALE GENOMIC DNA]</scope>
    <source>
        <strain evidence="2 3">XC_2019</strain>
        <tissue evidence="2">Muscle</tissue>
    </source>
</reference>
<evidence type="ECO:0000256" key="1">
    <source>
        <dbReference type="SAM" id="MobiDB-lite"/>
    </source>
</evidence>
<proteinExistence type="predicted"/>
<evidence type="ECO:0000313" key="2">
    <source>
        <dbReference type="EMBL" id="MEQ2194810.1"/>
    </source>
</evidence>
<feature type="compositionally biased region" description="Basic and acidic residues" evidence="1">
    <location>
        <begin position="14"/>
        <end position="24"/>
    </location>
</feature>
<protein>
    <submittedName>
        <fullName evidence="2">Uncharacterized protein</fullName>
    </submittedName>
</protein>
<evidence type="ECO:0000313" key="3">
    <source>
        <dbReference type="Proteomes" id="UP001434883"/>
    </source>
</evidence>
<sequence length="96" mass="10308">MGSHLGPADASSGEQEHLSGKAQLDELTHKQAEVSSDMQLIHDREWHSLIGCVTDPLISAWLEVFLDATALKLLEGTGGIESFVPGCAHDTISQKL</sequence>